<keyword evidence="2" id="KW-0539">Nucleus</keyword>
<evidence type="ECO:0000256" key="3">
    <source>
        <dbReference type="SAM" id="MobiDB-lite"/>
    </source>
</evidence>
<sequence length="372" mass="40323">MSVAYQACEISSTPNMGCNLAIQSARNLCSASDLHIPDLASSIRGFVGPSDPFLKDTSESGSSKDMTFSNRKVVAPQDLVMRDLSALSLGAHKGYDASDESRMISRAESTVLKPPTDFVKLDMQNKVSTLPGFTHSSGTDVQENCFRSSFPAQTVSKFTCREGGPQYKNVYGISYCSLQSRLDVVVEDMPLHGEPRTSSYDDVDLDSISSSSSSSHELLDEYALSGKGSHALGEEVQSDYRQDSFPQKKGLSKFYSGKSRSFSCLADVSSLRDLAKPENPYTKRRKCNVGQNLNVRAHLPPVQKGTASISKRLPCSGRSALALAIAMDTQDNLVNITDVNGKVMKICREGSSLTARSYSHSDLERVAISAPP</sequence>
<evidence type="ECO:0000313" key="5">
    <source>
        <dbReference type="Proteomes" id="UP000825935"/>
    </source>
</evidence>
<evidence type="ECO:0000313" key="4">
    <source>
        <dbReference type="EMBL" id="KAH7281310.1"/>
    </source>
</evidence>
<dbReference type="Proteomes" id="UP000825935">
    <property type="component" value="Chromosome 36"/>
</dbReference>
<reference evidence="4" key="1">
    <citation type="submission" date="2021-08" db="EMBL/GenBank/DDBJ databases">
        <title>WGS assembly of Ceratopteris richardii.</title>
        <authorList>
            <person name="Marchant D.B."/>
            <person name="Chen G."/>
            <person name="Jenkins J."/>
            <person name="Shu S."/>
            <person name="Leebens-Mack J."/>
            <person name="Grimwood J."/>
            <person name="Schmutz J."/>
            <person name="Soltis P."/>
            <person name="Soltis D."/>
            <person name="Chen Z.-H."/>
        </authorList>
    </citation>
    <scope>NUCLEOTIDE SEQUENCE</scope>
    <source>
        <strain evidence="4">Whitten #5841</strain>
        <tissue evidence="4">Leaf</tissue>
    </source>
</reference>
<protein>
    <submittedName>
        <fullName evidence="4">Uncharacterized protein</fullName>
    </submittedName>
</protein>
<feature type="region of interest" description="Disordered" evidence="3">
    <location>
        <begin position="193"/>
        <end position="212"/>
    </location>
</feature>
<dbReference type="EMBL" id="CM035441">
    <property type="protein sequence ID" value="KAH7281310.1"/>
    <property type="molecule type" value="Genomic_DNA"/>
</dbReference>
<dbReference type="GO" id="GO:0006950">
    <property type="term" value="P:response to stress"/>
    <property type="evidence" value="ECO:0007669"/>
    <property type="project" value="UniProtKB-ARBA"/>
</dbReference>
<dbReference type="PANTHER" id="PTHR33172:SF96">
    <property type="entry name" value="PROTEIN OXIDATIVE STRESS 3 LIKE 3"/>
    <property type="match status" value="1"/>
</dbReference>
<gene>
    <name evidence="4" type="ORF">KP509_36G040300</name>
</gene>
<proteinExistence type="predicted"/>
<dbReference type="EMBL" id="CM035441">
    <property type="protein sequence ID" value="KAH7281312.1"/>
    <property type="molecule type" value="Genomic_DNA"/>
</dbReference>
<keyword evidence="5" id="KW-1185">Reference proteome</keyword>
<dbReference type="InterPro" id="IPR051992">
    <property type="entry name" value="OxStress_Response_Reg"/>
</dbReference>
<evidence type="ECO:0000256" key="2">
    <source>
        <dbReference type="ARBA" id="ARBA00023242"/>
    </source>
</evidence>
<comment type="subcellular location">
    <subcellularLocation>
        <location evidence="1">Nucleus</location>
    </subcellularLocation>
</comment>
<accession>A0A8T2QCH0</accession>
<dbReference type="AlphaFoldDB" id="A0A8T2QCH0"/>
<name>A0A8T2QCH0_CERRI</name>
<dbReference type="GO" id="GO:0005634">
    <property type="term" value="C:nucleus"/>
    <property type="evidence" value="ECO:0007669"/>
    <property type="project" value="UniProtKB-SubCell"/>
</dbReference>
<dbReference type="EMBL" id="CM035441">
    <property type="protein sequence ID" value="KAH7281311.1"/>
    <property type="molecule type" value="Genomic_DNA"/>
</dbReference>
<dbReference type="OrthoDB" id="1938584at2759"/>
<dbReference type="PANTHER" id="PTHR33172">
    <property type="entry name" value="OS08G0516900 PROTEIN"/>
    <property type="match status" value="1"/>
</dbReference>
<organism evidence="4 5">
    <name type="scientific">Ceratopteris richardii</name>
    <name type="common">Triangle waterfern</name>
    <dbReference type="NCBI Taxonomy" id="49495"/>
    <lineage>
        <taxon>Eukaryota</taxon>
        <taxon>Viridiplantae</taxon>
        <taxon>Streptophyta</taxon>
        <taxon>Embryophyta</taxon>
        <taxon>Tracheophyta</taxon>
        <taxon>Polypodiopsida</taxon>
        <taxon>Polypodiidae</taxon>
        <taxon>Polypodiales</taxon>
        <taxon>Pteridineae</taxon>
        <taxon>Pteridaceae</taxon>
        <taxon>Parkerioideae</taxon>
        <taxon>Ceratopteris</taxon>
    </lineage>
</organism>
<comment type="caution">
    <text evidence="4">The sequence shown here is derived from an EMBL/GenBank/DDBJ whole genome shotgun (WGS) entry which is preliminary data.</text>
</comment>
<evidence type="ECO:0000256" key="1">
    <source>
        <dbReference type="ARBA" id="ARBA00004123"/>
    </source>
</evidence>